<evidence type="ECO:0000313" key="2">
    <source>
        <dbReference type="Proteomes" id="UP001600894"/>
    </source>
</evidence>
<dbReference type="RefSeq" id="WP_390470188.1">
    <property type="nucleotide sequence ID" value="NZ_BAABXL010000001.1"/>
</dbReference>
<organism evidence="1 2">
    <name type="scientific">Enterocloster alcoholdehydrogenati</name>
    <dbReference type="NCBI Taxonomy" id="2547410"/>
    <lineage>
        <taxon>Bacteria</taxon>
        <taxon>Bacillati</taxon>
        <taxon>Bacillota</taxon>
        <taxon>Clostridia</taxon>
        <taxon>Lachnospirales</taxon>
        <taxon>Lachnospiraceae</taxon>
        <taxon>Enterocloster</taxon>
    </lineage>
</organism>
<comment type="caution">
    <text evidence="1">The sequence shown here is derived from an EMBL/GenBank/DDBJ whole genome shotgun (WGS) entry which is preliminary data.</text>
</comment>
<proteinExistence type="predicted"/>
<sequence>MKIDDGSIVPGVGIGNIKLDITREQLLNIIGSDFKERFRENDSVIEVENARFWIAEDNCLDQIGVQKGFTGKFKKYIGIGSTLQDIKNYIGEYIQVYDTYELEREKGICFELEDVDDWNELTAPIEFIYVFRVAKH</sequence>
<gene>
    <name evidence="1" type="ORF">F130042H8_24730</name>
</gene>
<accession>A0ABQ0AZF6</accession>
<name>A0ABQ0AZF6_9FIRM</name>
<keyword evidence="2" id="KW-1185">Reference proteome</keyword>
<evidence type="ECO:0000313" key="1">
    <source>
        <dbReference type="EMBL" id="GAA6269413.1"/>
    </source>
</evidence>
<dbReference type="EMBL" id="BAABXL010000001">
    <property type="protein sequence ID" value="GAA6269413.1"/>
    <property type="molecule type" value="Genomic_DNA"/>
</dbReference>
<protein>
    <submittedName>
        <fullName evidence="1">Uncharacterized protein</fullName>
    </submittedName>
</protein>
<reference evidence="1 2" key="1">
    <citation type="submission" date="2024-04" db="EMBL/GenBank/DDBJ databases">
        <title>Defined microbial consortia suppress multidrug-resistant proinflammatory Enterobacteriaceae via ecological control.</title>
        <authorList>
            <person name="Furuichi M."/>
            <person name="Kawaguchi T."/>
            <person name="Pust M."/>
            <person name="Yasuma K."/>
            <person name="Plichta D."/>
            <person name="Hasegawa N."/>
            <person name="Ohya T."/>
            <person name="Bhattarai S."/>
            <person name="Sasajima S."/>
            <person name="Aoto Y."/>
            <person name="Tuganbaev T."/>
            <person name="Yaginuma M."/>
            <person name="Ueda M."/>
            <person name="Okahashi N."/>
            <person name="Amafuji K."/>
            <person name="Kiridooshi Y."/>
            <person name="Sugita K."/>
            <person name="Strazar M."/>
            <person name="Skelly A."/>
            <person name="Suda W."/>
            <person name="Hattori M."/>
            <person name="Nakamoto N."/>
            <person name="Caballero S."/>
            <person name="Norman J."/>
            <person name="Olle B."/>
            <person name="Tanoue T."/>
            <person name="Arita M."/>
            <person name="Bucci V."/>
            <person name="Atarashi K."/>
            <person name="Xavier R."/>
            <person name="Honda K."/>
        </authorList>
    </citation>
    <scope>NUCLEOTIDE SEQUENCE [LARGE SCALE GENOMIC DNA]</scope>
    <source>
        <strain evidence="2">f13</strain>
    </source>
</reference>
<dbReference type="Proteomes" id="UP001600894">
    <property type="component" value="Unassembled WGS sequence"/>
</dbReference>